<protein>
    <submittedName>
        <fullName evidence="3">Tricarboxylic transport membrane protein</fullName>
    </submittedName>
</protein>
<accession>A0ABV2KSZ5</accession>
<evidence type="ECO:0000259" key="2">
    <source>
        <dbReference type="Pfam" id="PF01970"/>
    </source>
</evidence>
<dbReference type="Pfam" id="PF01970">
    <property type="entry name" value="TctA"/>
    <property type="match status" value="1"/>
</dbReference>
<feature type="transmembrane region" description="Helical" evidence="1">
    <location>
        <begin position="319"/>
        <end position="343"/>
    </location>
</feature>
<feature type="transmembrane region" description="Helical" evidence="1">
    <location>
        <begin position="45"/>
        <end position="69"/>
    </location>
</feature>
<reference evidence="3 4" key="1">
    <citation type="submission" date="2024-06" db="EMBL/GenBank/DDBJ databases">
        <title>Genomic Encyclopedia of Type Strains, Phase IV (KMG-IV): sequencing the most valuable type-strain genomes for metagenomic binning, comparative biology and taxonomic classification.</title>
        <authorList>
            <person name="Goeker M."/>
        </authorList>
    </citation>
    <scope>NUCLEOTIDE SEQUENCE [LARGE SCALE GENOMIC DNA]</scope>
    <source>
        <strain evidence="3 4">DSM 19730</strain>
    </source>
</reference>
<keyword evidence="4" id="KW-1185">Reference proteome</keyword>
<keyword evidence="1" id="KW-0812">Transmembrane</keyword>
<dbReference type="Proteomes" id="UP001549143">
    <property type="component" value="Unassembled WGS sequence"/>
</dbReference>
<proteinExistence type="predicted"/>
<gene>
    <name evidence="3" type="ORF">ABID44_003633</name>
</gene>
<dbReference type="EMBL" id="JBEPMN010000022">
    <property type="protein sequence ID" value="MET3663278.1"/>
    <property type="molecule type" value="Genomic_DNA"/>
</dbReference>
<name>A0ABV2KSZ5_9HYPH</name>
<feature type="transmembrane region" description="Helical" evidence="1">
    <location>
        <begin position="169"/>
        <end position="187"/>
    </location>
</feature>
<dbReference type="PANTHER" id="PTHR35342">
    <property type="entry name" value="TRICARBOXYLIC TRANSPORT PROTEIN"/>
    <property type="match status" value="1"/>
</dbReference>
<feature type="transmembrane region" description="Helical" evidence="1">
    <location>
        <begin position="384"/>
        <end position="405"/>
    </location>
</feature>
<evidence type="ECO:0000313" key="3">
    <source>
        <dbReference type="EMBL" id="MET3663278.1"/>
    </source>
</evidence>
<evidence type="ECO:0000256" key="1">
    <source>
        <dbReference type="SAM" id="Phobius"/>
    </source>
</evidence>
<dbReference type="PANTHER" id="PTHR35342:SF5">
    <property type="entry name" value="TRICARBOXYLIC TRANSPORT PROTEIN"/>
    <property type="match status" value="1"/>
</dbReference>
<comment type="caution">
    <text evidence="3">The sequence shown here is derived from an EMBL/GenBank/DDBJ whole genome shotgun (WGS) entry which is preliminary data.</text>
</comment>
<feature type="transmembrane region" description="Helical" evidence="1">
    <location>
        <begin position="259"/>
        <end position="282"/>
    </location>
</feature>
<feature type="transmembrane region" description="Helical" evidence="1">
    <location>
        <begin position="138"/>
        <end position="157"/>
    </location>
</feature>
<dbReference type="RefSeq" id="WP_354153080.1">
    <property type="nucleotide sequence ID" value="NZ_JBEPMN010000022.1"/>
</dbReference>
<keyword evidence="1" id="KW-1133">Transmembrane helix</keyword>
<keyword evidence="1" id="KW-0472">Membrane</keyword>
<dbReference type="InterPro" id="IPR002823">
    <property type="entry name" value="DUF112_TM"/>
</dbReference>
<feature type="transmembrane region" description="Helical" evidence="1">
    <location>
        <begin position="463"/>
        <end position="487"/>
    </location>
</feature>
<feature type="transmembrane region" description="Helical" evidence="1">
    <location>
        <begin position="355"/>
        <end position="377"/>
    </location>
</feature>
<evidence type="ECO:0000313" key="4">
    <source>
        <dbReference type="Proteomes" id="UP001549143"/>
    </source>
</evidence>
<feature type="transmembrane region" description="Helical" evidence="1">
    <location>
        <begin position="75"/>
        <end position="98"/>
    </location>
</feature>
<organism evidence="3 4">
    <name type="scientific">Aquamicrobium ahrensii</name>
    <dbReference type="NCBI Taxonomy" id="469551"/>
    <lineage>
        <taxon>Bacteria</taxon>
        <taxon>Pseudomonadati</taxon>
        <taxon>Pseudomonadota</taxon>
        <taxon>Alphaproteobacteria</taxon>
        <taxon>Hyphomicrobiales</taxon>
        <taxon>Phyllobacteriaceae</taxon>
        <taxon>Aquamicrobium</taxon>
    </lineage>
</organism>
<sequence>MEIFSDLFYGLSAATSGPMLLATLLGVLLGLAIGVLPAMGPPAALAILLPIVVTFEPAVAVAGLAGVYYGAMYGGAVTSILLGIPGESAAMMTTLDGYPMAKAGEAGRALGIATFASFVGGFIAIFLFTAIAAPFAEFALRFGPIEMTALMVMTLIFSTSLGGEDKAKGFAALGLGLWLGTIGLDIVSGSPRFNFGTFELLEGIEFTVIAIGMYGVGEILASVNDTAPKVARTRYSLRALLPRLSDVAKTWKDLGVGSIIGFVVGVLPGAGATAATIFSYSFSKKISRHPEKFGHGAPEGIASPEAANNSASYAAMIPLFTLGIPGSGTTAIMLGGLLMLGLQPGPLLFEQHPDFVWPVIGTFYTGNLMLVVLTIVLTPVLASLVFIPAAYLFPIVMGIVVYGVFSVNYSFFDLGMAMGFGVLGYCFRKFSYPSVPVLLGLVLGPILEQNVRRSLIMSDGDVGIFASSAISVVFLLLSAGLLLLPLFKRAKGRLRRSIV</sequence>
<feature type="domain" description="DUF112" evidence="2">
    <location>
        <begin position="20"/>
        <end position="439"/>
    </location>
</feature>
<feature type="transmembrane region" description="Helical" evidence="1">
    <location>
        <begin position="110"/>
        <end position="132"/>
    </location>
</feature>